<evidence type="ECO:0000256" key="4">
    <source>
        <dbReference type="ARBA" id="ARBA00055040"/>
    </source>
</evidence>
<evidence type="ECO:0000313" key="7">
    <source>
        <dbReference type="EMBL" id="TDF93640.1"/>
    </source>
</evidence>
<dbReference type="InterPro" id="IPR011059">
    <property type="entry name" value="Metal-dep_hydrolase_composite"/>
</dbReference>
<dbReference type="RefSeq" id="WP_133205144.1">
    <property type="nucleotide sequence ID" value="NZ_SMRU01000018.1"/>
</dbReference>
<protein>
    <recommendedName>
        <fullName evidence="5">D-hydantoinase</fullName>
    </recommendedName>
</protein>
<dbReference type="SUPFAM" id="SSF51556">
    <property type="entry name" value="Metallo-dependent hydrolases"/>
    <property type="match status" value="1"/>
</dbReference>
<dbReference type="GO" id="GO:0016812">
    <property type="term" value="F:hydrolase activity, acting on carbon-nitrogen (but not peptide) bonds, in cyclic amides"/>
    <property type="evidence" value="ECO:0007669"/>
    <property type="project" value="TreeGrafter"/>
</dbReference>
<dbReference type="InterPro" id="IPR032466">
    <property type="entry name" value="Metal_Hydrolase"/>
</dbReference>
<gene>
    <name evidence="7" type="ORF">E1809_15515</name>
</gene>
<evidence type="ECO:0000259" key="6">
    <source>
        <dbReference type="Pfam" id="PF01979"/>
    </source>
</evidence>
<comment type="caution">
    <text evidence="7">The sequence shown here is derived from an EMBL/GenBank/DDBJ whole genome shotgun (WGS) entry which is preliminary data.</text>
</comment>
<reference evidence="7 8" key="1">
    <citation type="submission" date="2019-03" db="EMBL/GenBank/DDBJ databases">
        <title>Whole genome sequence of Arthrobacter sp JH1-1.</title>
        <authorList>
            <person name="Trinh H.N."/>
        </authorList>
    </citation>
    <scope>NUCLEOTIDE SEQUENCE [LARGE SCALE GENOMIC DNA]</scope>
    <source>
        <strain evidence="7 8">JH1-1</strain>
    </source>
</reference>
<dbReference type="FunFam" id="3.20.20.140:FF:000217">
    <property type="entry name" value="Dihydropyrimidinase-related protein 1"/>
    <property type="match status" value="1"/>
</dbReference>
<evidence type="ECO:0000313" key="8">
    <source>
        <dbReference type="Proteomes" id="UP000295511"/>
    </source>
</evidence>
<dbReference type="OrthoDB" id="9775759at2"/>
<comment type="cofactor">
    <cofactor evidence="1">
        <name>Zn(2+)</name>
        <dbReference type="ChEBI" id="CHEBI:29105"/>
    </cofactor>
</comment>
<comment type="function">
    <text evidence="4">Catalyzes the stereospecific hydrolysis of the cyclic amide bond of D-hydantoin derivatives.</text>
</comment>
<dbReference type="InterPro" id="IPR050378">
    <property type="entry name" value="Metallo-dep_Hydrolases_sf"/>
</dbReference>
<sequence>MADLVIADGLVVNASGARRAHVVVENGRIAAILDATEPVPAADRVINADGRAVIPGGVDGHCHVAQVTGRYRTLDDFAITSTAALWGGTTTIVDFGIPRDDSETPLQAARNKLALAKESRCDVALHGSVVSWDDTVPAQLEELAALGIRSVKMYMTNRGSTMADNDTVLKVMKEMVRLDGLTYIHAEHDAMIVHCTREHAEADRIGIEHLHETRPELTEEASVREVLAMAEYTGAPVYFVHQSTPGAVDLVTDARARGLDAHSETCPHYLVLDDGVYASRFPEWFACCPPMRSRKTVSALRGRFADGSIHTISSDHSCYDLTQKRERTDDIRQMPHGLPGVETRMPVAFTALSEAFLESRTGVETAPGTAATMDNEALLCRFVEMFSTAPARINAIPGKGVIAPGYDADFVIFDPGEARTVVASSLHMGTDFSPFDGKVLHGWPQVVVAAGTVVLDEAGFHDPGPVGRFLSRLGYRETATHPGTMDASAPLLPGLQAAAHSARPNVGAKAK</sequence>
<keyword evidence="3" id="KW-0597">Phosphoprotein</keyword>
<feature type="domain" description="Amidohydrolase-related" evidence="6">
    <location>
        <begin position="53"/>
        <end position="452"/>
    </location>
</feature>
<dbReference type="Gene3D" id="2.30.40.10">
    <property type="entry name" value="Urease, subunit C, domain 1"/>
    <property type="match status" value="1"/>
</dbReference>
<dbReference type="PANTHER" id="PTHR11647">
    <property type="entry name" value="HYDRANTOINASE/DIHYDROPYRIMIDINASE FAMILY MEMBER"/>
    <property type="match status" value="1"/>
</dbReference>
<proteinExistence type="inferred from homology"/>
<dbReference type="InterPro" id="IPR006680">
    <property type="entry name" value="Amidohydro-rel"/>
</dbReference>
<evidence type="ECO:0000256" key="3">
    <source>
        <dbReference type="ARBA" id="ARBA00022553"/>
    </source>
</evidence>
<dbReference type="Pfam" id="PF01979">
    <property type="entry name" value="Amidohydro_1"/>
    <property type="match status" value="1"/>
</dbReference>
<dbReference type="Gene3D" id="3.20.20.140">
    <property type="entry name" value="Metal-dependent hydrolases"/>
    <property type="match status" value="1"/>
</dbReference>
<organism evidence="7 8">
    <name type="scientific">Arthrobacter terricola</name>
    <dbReference type="NCBI Taxonomy" id="2547396"/>
    <lineage>
        <taxon>Bacteria</taxon>
        <taxon>Bacillati</taxon>
        <taxon>Actinomycetota</taxon>
        <taxon>Actinomycetes</taxon>
        <taxon>Micrococcales</taxon>
        <taxon>Micrococcaceae</taxon>
        <taxon>Arthrobacter</taxon>
    </lineage>
</organism>
<dbReference type="AlphaFoldDB" id="A0A4R5KHA9"/>
<comment type="similarity">
    <text evidence="2">Belongs to the metallo-dependent hydrolases superfamily. Hydantoinase/dihydropyrimidinase family.</text>
</comment>
<dbReference type="Proteomes" id="UP000295511">
    <property type="component" value="Unassembled WGS sequence"/>
</dbReference>
<dbReference type="EMBL" id="SMRU01000018">
    <property type="protein sequence ID" value="TDF93640.1"/>
    <property type="molecule type" value="Genomic_DNA"/>
</dbReference>
<accession>A0A4R5KHA9</accession>
<evidence type="ECO:0000256" key="1">
    <source>
        <dbReference type="ARBA" id="ARBA00001947"/>
    </source>
</evidence>
<dbReference type="GO" id="GO:0005829">
    <property type="term" value="C:cytosol"/>
    <property type="evidence" value="ECO:0007669"/>
    <property type="project" value="TreeGrafter"/>
</dbReference>
<dbReference type="SUPFAM" id="SSF51338">
    <property type="entry name" value="Composite domain of metallo-dependent hydrolases"/>
    <property type="match status" value="1"/>
</dbReference>
<evidence type="ECO:0000256" key="2">
    <source>
        <dbReference type="ARBA" id="ARBA00008829"/>
    </source>
</evidence>
<keyword evidence="8" id="KW-1185">Reference proteome</keyword>
<name>A0A4R5KHA9_9MICC</name>
<evidence type="ECO:0000256" key="5">
    <source>
        <dbReference type="ARBA" id="ARBA00068457"/>
    </source>
</evidence>
<dbReference type="PANTHER" id="PTHR11647:SF1">
    <property type="entry name" value="COLLAPSIN RESPONSE MEDIATOR PROTEIN"/>
    <property type="match status" value="1"/>
</dbReference>